<dbReference type="EMBL" id="FWXJ01000001">
    <property type="protein sequence ID" value="SMC30236.1"/>
    <property type="molecule type" value="Genomic_DNA"/>
</dbReference>
<keyword evidence="3" id="KW-1185">Reference proteome</keyword>
<dbReference type="Proteomes" id="UP000192708">
    <property type="component" value="Unassembled WGS sequence"/>
</dbReference>
<dbReference type="STRING" id="1938817.SAMN06296008_101108"/>
<dbReference type="RefSeq" id="WP_084281907.1">
    <property type="nucleotide sequence ID" value="NZ_FWXJ01000001.1"/>
</dbReference>
<dbReference type="PANTHER" id="PTHR42928">
    <property type="entry name" value="TRICARBOXYLATE-BINDING PROTEIN"/>
    <property type="match status" value="1"/>
</dbReference>
<dbReference type="Gene3D" id="3.40.190.150">
    <property type="entry name" value="Bordetella uptake gene, domain 1"/>
    <property type="match status" value="1"/>
</dbReference>
<evidence type="ECO:0000313" key="3">
    <source>
        <dbReference type="Proteomes" id="UP000192708"/>
    </source>
</evidence>
<dbReference type="InterPro" id="IPR005064">
    <property type="entry name" value="BUG"/>
</dbReference>
<organism evidence="2 3">
    <name type="scientific">Polynucleobacter kasalickyi</name>
    <dbReference type="NCBI Taxonomy" id="1938817"/>
    <lineage>
        <taxon>Bacteria</taxon>
        <taxon>Pseudomonadati</taxon>
        <taxon>Pseudomonadota</taxon>
        <taxon>Betaproteobacteria</taxon>
        <taxon>Burkholderiales</taxon>
        <taxon>Burkholderiaceae</taxon>
        <taxon>Polynucleobacter</taxon>
    </lineage>
</organism>
<dbReference type="Pfam" id="PF03401">
    <property type="entry name" value="TctC"/>
    <property type="match status" value="1"/>
</dbReference>
<protein>
    <submittedName>
        <fullName evidence="2">Tripartite-type tricarboxylate transporter, receptor component TctC</fullName>
    </submittedName>
</protein>
<evidence type="ECO:0000313" key="2">
    <source>
        <dbReference type="EMBL" id="SMC30236.1"/>
    </source>
</evidence>
<dbReference type="CDD" id="cd07012">
    <property type="entry name" value="PBP2_Bug_TTT"/>
    <property type="match status" value="1"/>
</dbReference>
<dbReference type="SUPFAM" id="SSF53850">
    <property type="entry name" value="Periplasmic binding protein-like II"/>
    <property type="match status" value="1"/>
</dbReference>
<proteinExistence type="inferred from homology"/>
<comment type="similarity">
    <text evidence="1">Belongs to the UPF0065 (bug) family.</text>
</comment>
<dbReference type="Gene3D" id="3.40.190.10">
    <property type="entry name" value="Periplasmic binding protein-like II"/>
    <property type="match status" value="1"/>
</dbReference>
<dbReference type="PANTHER" id="PTHR42928:SF5">
    <property type="entry name" value="BLR1237 PROTEIN"/>
    <property type="match status" value="1"/>
</dbReference>
<dbReference type="InterPro" id="IPR042100">
    <property type="entry name" value="Bug_dom1"/>
</dbReference>
<evidence type="ECO:0000256" key="1">
    <source>
        <dbReference type="ARBA" id="ARBA00006987"/>
    </source>
</evidence>
<sequence>MNLPLLCQPKTLSKWLNHQHHYARLTNYLGLVMALGIMGIWHTALAQSNNLNPASSVSSTSTTSQTSNYPNRPVKIIVPFTAGGPTDVQARWAAEQLSNALGQAFIVENLAGAGGVTGTDKVAKSPADGYTLLAGNPGPLTVAPGIKQQMPYQTLTDFVPIMLIARTASCLTVHPSVPAKNVKEFIAYAKANPGKVNYGSPGVGTIGHLGMERFNYQAGISMNHIPYKGTSQYLNDLIAGHIQIAITQLAGCMTYVKQGKLVAIGATAEKRSTLMPDLPLVAEQGLPNYASYNWNGILAPKGTPTAITQKIYEVLSQKMALKENQELFTSQGHEPGNLTPDGFRNFLQQDLNRNTELAKVANIHE</sequence>
<dbReference type="PIRSF" id="PIRSF017082">
    <property type="entry name" value="YflP"/>
    <property type="match status" value="1"/>
</dbReference>
<reference evidence="2 3" key="1">
    <citation type="submission" date="2017-04" db="EMBL/GenBank/DDBJ databases">
        <authorList>
            <person name="Afonso C.L."/>
            <person name="Miller P.J."/>
            <person name="Scott M.A."/>
            <person name="Spackman E."/>
            <person name="Goraichik I."/>
            <person name="Dimitrov K.M."/>
            <person name="Suarez D.L."/>
            <person name="Swayne D.E."/>
        </authorList>
    </citation>
    <scope>NUCLEOTIDE SEQUENCE [LARGE SCALE GENOMIC DNA]</scope>
    <source>
        <strain evidence="2 3">VK13</strain>
    </source>
</reference>
<gene>
    <name evidence="2" type="ORF">SAMN06296008_101108</name>
</gene>
<dbReference type="AlphaFoldDB" id="A0A1W1Y259"/>
<name>A0A1W1Y259_9BURK</name>
<accession>A0A1W1Y259</accession>
<keyword evidence="2" id="KW-0675">Receptor</keyword>
<dbReference type="OrthoDB" id="8678477at2"/>